<evidence type="ECO:0000313" key="2">
    <source>
        <dbReference type="Proteomes" id="UP000013520"/>
    </source>
</evidence>
<dbReference type="HOGENOM" id="CLU_2896712_0_0_9"/>
<protein>
    <submittedName>
        <fullName evidence="1">BssC/TutF protein</fullName>
    </submittedName>
</protein>
<dbReference type="OrthoDB" id="5405792at2"/>
<dbReference type="STRING" id="767817.Desgi_0658"/>
<name>R4KAJ4_9FIRM</name>
<accession>R4KAJ4</accession>
<evidence type="ECO:0000313" key="1">
    <source>
        <dbReference type="EMBL" id="AGL00213.1"/>
    </source>
</evidence>
<organism evidence="1 2">
    <name type="scientific">Desulfoscipio gibsoniae DSM 7213</name>
    <dbReference type="NCBI Taxonomy" id="767817"/>
    <lineage>
        <taxon>Bacteria</taxon>
        <taxon>Bacillati</taxon>
        <taxon>Bacillota</taxon>
        <taxon>Clostridia</taxon>
        <taxon>Eubacteriales</taxon>
        <taxon>Desulfallaceae</taxon>
        <taxon>Desulfoscipio</taxon>
    </lineage>
</organism>
<dbReference type="Gene3D" id="6.20.90.20">
    <property type="entry name" value="Benzylsuccinate synthase gamma subunit"/>
    <property type="match status" value="1"/>
</dbReference>
<dbReference type="InterPro" id="IPR038640">
    <property type="entry name" value="BssC_sf"/>
</dbReference>
<sequence>MANCAECKSFFPIPESEDDFEQGKGDCIREEKDPKGKFWLSKPVMSDMPADNCKYFTKKLAN</sequence>
<reference evidence="1 2" key="1">
    <citation type="submission" date="2012-01" db="EMBL/GenBank/DDBJ databases">
        <title>Complete sequence of Desulfotomaculum gibsoniae DSM 7213.</title>
        <authorList>
            <consortium name="US DOE Joint Genome Institute"/>
            <person name="Lucas S."/>
            <person name="Han J."/>
            <person name="Lapidus A."/>
            <person name="Cheng J.-F."/>
            <person name="Goodwin L."/>
            <person name="Pitluck S."/>
            <person name="Peters L."/>
            <person name="Ovchinnikova G."/>
            <person name="Teshima H."/>
            <person name="Detter J.C."/>
            <person name="Han C."/>
            <person name="Tapia R."/>
            <person name="Land M."/>
            <person name="Hauser L."/>
            <person name="Kyrpides N."/>
            <person name="Ivanova N."/>
            <person name="Pagani I."/>
            <person name="Parshina S."/>
            <person name="Plugge C."/>
            <person name="Muyzer G."/>
            <person name="Kuever J."/>
            <person name="Ivanova A."/>
            <person name="Nazina T."/>
            <person name="Klenk H.-P."/>
            <person name="Brambilla E."/>
            <person name="Spring S."/>
            <person name="Stams A.F."/>
            <person name="Woyke T."/>
        </authorList>
    </citation>
    <scope>NUCLEOTIDE SEQUENCE [LARGE SCALE GENOMIC DNA]</scope>
    <source>
        <strain evidence="1 2">DSM 7213</strain>
    </source>
</reference>
<dbReference type="EMBL" id="CP003273">
    <property type="protein sequence ID" value="AGL00213.1"/>
    <property type="molecule type" value="Genomic_DNA"/>
</dbReference>
<proteinExistence type="predicted"/>
<dbReference type="Pfam" id="PF08201">
    <property type="entry name" value="BssC_TutF"/>
    <property type="match status" value="1"/>
</dbReference>
<dbReference type="InterPro" id="IPR013161">
    <property type="entry name" value="BssC"/>
</dbReference>
<dbReference type="Proteomes" id="UP000013520">
    <property type="component" value="Chromosome"/>
</dbReference>
<dbReference type="AlphaFoldDB" id="R4KAJ4"/>
<dbReference type="RefSeq" id="WP_006524664.1">
    <property type="nucleotide sequence ID" value="NC_021184.1"/>
</dbReference>
<dbReference type="eggNOG" id="ENOG5033HQX">
    <property type="taxonomic scope" value="Bacteria"/>
</dbReference>
<keyword evidence="2" id="KW-1185">Reference proteome</keyword>
<dbReference type="KEGG" id="dgi:Desgi_0658"/>
<gene>
    <name evidence="1" type="ORF">Desgi_0658</name>
</gene>